<reference evidence="2 3" key="1">
    <citation type="journal article" date="2024" name="G3 (Bethesda)">
        <title>Genome assembly of Hibiscus sabdariffa L. provides insights into metabolisms of medicinal natural products.</title>
        <authorList>
            <person name="Kim T."/>
        </authorList>
    </citation>
    <scope>NUCLEOTIDE SEQUENCE [LARGE SCALE GENOMIC DNA]</scope>
    <source>
        <strain evidence="2">TK-2024</strain>
        <tissue evidence="2">Old leaves</tissue>
    </source>
</reference>
<evidence type="ECO:0000313" key="2">
    <source>
        <dbReference type="EMBL" id="KAK8507696.1"/>
    </source>
</evidence>
<sequence>MKDSDVGMRIEPNEKVLYGPWMTVDSQCRRNTNGKVSRSGPAKEVLNETVTRSRFSLLLQDDGLIENPIMGKKQTSSSHKSVQPELVSVSNSQEVEVIPQTHVESSDKHTAVTLMDKSPYPAGLTGGKILKARGSAG</sequence>
<evidence type="ECO:0000313" key="3">
    <source>
        <dbReference type="Proteomes" id="UP001472677"/>
    </source>
</evidence>
<evidence type="ECO:0000256" key="1">
    <source>
        <dbReference type="SAM" id="MobiDB-lite"/>
    </source>
</evidence>
<comment type="caution">
    <text evidence="2">The sequence shown here is derived from an EMBL/GenBank/DDBJ whole genome shotgun (WGS) entry which is preliminary data.</text>
</comment>
<feature type="region of interest" description="Disordered" evidence="1">
    <location>
        <begin position="69"/>
        <end position="93"/>
    </location>
</feature>
<dbReference type="EMBL" id="JBBPBM010000106">
    <property type="protein sequence ID" value="KAK8507696.1"/>
    <property type="molecule type" value="Genomic_DNA"/>
</dbReference>
<keyword evidence="3" id="KW-1185">Reference proteome</keyword>
<name>A0ABR2BKL2_9ROSI</name>
<proteinExistence type="predicted"/>
<organism evidence="2 3">
    <name type="scientific">Hibiscus sabdariffa</name>
    <name type="common">roselle</name>
    <dbReference type="NCBI Taxonomy" id="183260"/>
    <lineage>
        <taxon>Eukaryota</taxon>
        <taxon>Viridiplantae</taxon>
        <taxon>Streptophyta</taxon>
        <taxon>Embryophyta</taxon>
        <taxon>Tracheophyta</taxon>
        <taxon>Spermatophyta</taxon>
        <taxon>Magnoliopsida</taxon>
        <taxon>eudicotyledons</taxon>
        <taxon>Gunneridae</taxon>
        <taxon>Pentapetalae</taxon>
        <taxon>rosids</taxon>
        <taxon>malvids</taxon>
        <taxon>Malvales</taxon>
        <taxon>Malvaceae</taxon>
        <taxon>Malvoideae</taxon>
        <taxon>Hibiscus</taxon>
    </lineage>
</organism>
<protein>
    <submittedName>
        <fullName evidence="2">Uncharacterized protein</fullName>
    </submittedName>
</protein>
<accession>A0ABR2BKL2</accession>
<gene>
    <name evidence="2" type="ORF">V6N12_067029</name>
</gene>
<dbReference type="Proteomes" id="UP001472677">
    <property type="component" value="Unassembled WGS sequence"/>
</dbReference>